<accession>A0A024UXB8</accession>
<dbReference type="AlphaFoldDB" id="A0A024UXB8"/>
<reference evidence="1 2" key="1">
    <citation type="submission" date="2013-02" db="EMBL/GenBank/DDBJ databases">
        <title>The Genome Annotation of Plasmodium falciparum Vietnam Oak-Knoll (FVO).</title>
        <authorList>
            <consortium name="The Broad Institute Genome Sequencing Platform"/>
            <consortium name="The Broad Institute Genome Sequencing Center for Infectious Disease"/>
            <person name="Neafsey D."/>
            <person name="Hoffman S."/>
            <person name="Volkman S."/>
            <person name="Rosenthal P."/>
            <person name="Walker B."/>
            <person name="Young S.K."/>
            <person name="Zeng Q."/>
            <person name="Gargeya S."/>
            <person name="Fitzgerald M."/>
            <person name="Haas B."/>
            <person name="Abouelleil A."/>
            <person name="Allen A.W."/>
            <person name="Alvarado L."/>
            <person name="Arachchi H.M."/>
            <person name="Berlin A.M."/>
            <person name="Chapman S.B."/>
            <person name="Gainer-Dewar J."/>
            <person name="Goldberg J."/>
            <person name="Griggs A."/>
            <person name="Gujja S."/>
            <person name="Hansen M."/>
            <person name="Howarth C."/>
            <person name="Imamovic A."/>
            <person name="Ireland A."/>
            <person name="Larimer J."/>
            <person name="McCowan C."/>
            <person name="Murphy C."/>
            <person name="Pearson M."/>
            <person name="Poon T.W."/>
            <person name="Priest M."/>
            <person name="Roberts A."/>
            <person name="Saif S."/>
            <person name="Shea T."/>
            <person name="Sisk P."/>
            <person name="Sykes S."/>
            <person name="Wortman J."/>
            <person name="Nusbaum C."/>
            <person name="Birren B."/>
        </authorList>
    </citation>
    <scope>NUCLEOTIDE SEQUENCE [LARGE SCALE GENOMIC DNA]</scope>
    <source>
        <strain evidence="2">Vietnam Oak-Knoll (FVO)</strain>
    </source>
</reference>
<proteinExistence type="predicted"/>
<evidence type="ECO:0000313" key="2">
    <source>
        <dbReference type="Proteomes" id="UP000030690"/>
    </source>
</evidence>
<gene>
    <name evidence="1" type="ORF">PFFVO_06186</name>
</gene>
<reference evidence="1 2" key="2">
    <citation type="submission" date="2013-02" db="EMBL/GenBank/DDBJ databases">
        <title>The Genome Sequence of Plasmodium falciparum Vietnam Oak-Knoll (FVO).</title>
        <authorList>
            <consortium name="The Broad Institute Genome Sequencing Platform"/>
            <consortium name="The Broad Institute Genome Sequencing Center for Infectious Disease"/>
            <person name="Neafsey D."/>
            <person name="Cheeseman I."/>
            <person name="Volkman S."/>
            <person name="Adams J."/>
            <person name="Walker B."/>
            <person name="Young S.K."/>
            <person name="Zeng Q."/>
            <person name="Gargeya S."/>
            <person name="Fitzgerald M."/>
            <person name="Haas B."/>
            <person name="Abouelleil A."/>
            <person name="Alvarado L."/>
            <person name="Arachchi H.M."/>
            <person name="Berlin A.M."/>
            <person name="Chapman S.B."/>
            <person name="Dewar J."/>
            <person name="Goldberg J."/>
            <person name="Griggs A."/>
            <person name="Gujja S."/>
            <person name="Hansen M."/>
            <person name="Howarth C."/>
            <person name="Imamovic A."/>
            <person name="Larimer J."/>
            <person name="McCowan C."/>
            <person name="Murphy C."/>
            <person name="Neiman D."/>
            <person name="Pearson M."/>
            <person name="Priest M."/>
            <person name="Roberts A."/>
            <person name="Saif S."/>
            <person name="Shea T."/>
            <person name="Sisk P."/>
            <person name="Sykes S."/>
            <person name="Wortman J."/>
            <person name="Nusbaum C."/>
            <person name="Birren B."/>
        </authorList>
    </citation>
    <scope>NUCLEOTIDE SEQUENCE [LARGE SCALE GENOMIC DNA]</scope>
    <source>
        <strain evidence="2">Vietnam Oak-Knoll (FVO)</strain>
    </source>
</reference>
<organism evidence="1 2">
    <name type="scientific">Plasmodium falciparum Vietnam Oak-Knoll</name>
    <name type="common">FVO</name>
    <dbReference type="NCBI Taxonomy" id="1036723"/>
    <lineage>
        <taxon>Eukaryota</taxon>
        <taxon>Sar</taxon>
        <taxon>Alveolata</taxon>
        <taxon>Apicomplexa</taxon>
        <taxon>Aconoidasida</taxon>
        <taxon>Haemosporida</taxon>
        <taxon>Plasmodiidae</taxon>
        <taxon>Plasmodium</taxon>
        <taxon>Plasmodium (Laverania)</taxon>
    </lineage>
</organism>
<name>A0A024UXB8_PLAFA</name>
<protein>
    <submittedName>
        <fullName evidence="1">Uncharacterized protein</fullName>
    </submittedName>
</protein>
<evidence type="ECO:0000313" key="1">
    <source>
        <dbReference type="EMBL" id="ETW14894.1"/>
    </source>
</evidence>
<dbReference type="EMBL" id="KI925422">
    <property type="protein sequence ID" value="ETW14894.1"/>
    <property type="molecule type" value="Genomic_DNA"/>
</dbReference>
<dbReference type="Proteomes" id="UP000030690">
    <property type="component" value="Unassembled WGS sequence"/>
</dbReference>
<sequence length="63" mass="7856">MNVLYDLKYFYKNNNNHSNNIDKLERNIKFYYKLKFKIIKNANMVPEKNIYWYNGKIIVNYIK</sequence>